<reference evidence="2 3" key="1">
    <citation type="journal article" date="2015" name="Stand. Genomic Sci.">
        <title>Genomic Encyclopedia of Bacterial and Archaeal Type Strains, Phase III: the genomes of soil and plant-associated and newly described type strains.</title>
        <authorList>
            <person name="Whitman W.B."/>
            <person name="Woyke T."/>
            <person name="Klenk H.P."/>
            <person name="Zhou Y."/>
            <person name="Lilburn T.G."/>
            <person name="Beck B.J."/>
            <person name="De Vos P."/>
            <person name="Vandamme P."/>
            <person name="Eisen J.A."/>
            <person name="Garrity G."/>
            <person name="Hugenholtz P."/>
            <person name="Kyrpides N.C."/>
        </authorList>
    </citation>
    <scope>NUCLEOTIDE SEQUENCE [LARGE SCALE GENOMIC DNA]</scope>
    <source>
        <strain evidence="2 3">CGMCC 1.7748</strain>
    </source>
</reference>
<protein>
    <submittedName>
        <fullName evidence="2">Uncharacterized protein</fullName>
    </submittedName>
</protein>
<gene>
    <name evidence="2" type="ORF">IQ35_01128</name>
</gene>
<proteinExistence type="predicted"/>
<feature type="region of interest" description="Disordered" evidence="1">
    <location>
        <begin position="64"/>
        <end position="87"/>
    </location>
</feature>
<sequence length="87" mass="9584">MCIITDIADTLAAMPRGQTFQILLGNSGWHALHAAAHWIDNASSKKQADWHAIKDLGRSQTTDFQGWSLEPAGTYWPVPPQGERRAA</sequence>
<name>A0A562KKU3_SPHWJ</name>
<dbReference type="EMBL" id="VLKK01000003">
    <property type="protein sequence ID" value="TWH96039.1"/>
    <property type="molecule type" value="Genomic_DNA"/>
</dbReference>
<comment type="caution">
    <text evidence="2">The sequence shown here is derived from an EMBL/GenBank/DDBJ whole genome shotgun (WGS) entry which is preliminary data.</text>
</comment>
<keyword evidence="3" id="KW-1185">Reference proteome</keyword>
<accession>A0A562KKU3</accession>
<evidence type="ECO:0000256" key="1">
    <source>
        <dbReference type="SAM" id="MobiDB-lite"/>
    </source>
</evidence>
<organism evidence="2 3">
    <name type="scientific">Sphingobium wenxiniae (strain DSM 21828 / CGMCC 1.7748 / JZ-1)</name>
    <dbReference type="NCBI Taxonomy" id="595605"/>
    <lineage>
        <taxon>Bacteria</taxon>
        <taxon>Pseudomonadati</taxon>
        <taxon>Pseudomonadota</taxon>
        <taxon>Alphaproteobacteria</taxon>
        <taxon>Sphingomonadales</taxon>
        <taxon>Sphingomonadaceae</taxon>
        <taxon>Sphingobium</taxon>
    </lineage>
</organism>
<evidence type="ECO:0000313" key="2">
    <source>
        <dbReference type="EMBL" id="TWH96039.1"/>
    </source>
</evidence>
<dbReference type="Proteomes" id="UP000316624">
    <property type="component" value="Unassembled WGS sequence"/>
</dbReference>
<evidence type="ECO:0000313" key="3">
    <source>
        <dbReference type="Proteomes" id="UP000316624"/>
    </source>
</evidence>
<dbReference type="AlphaFoldDB" id="A0A562KKU3"/>
<dbReference type="RefSeq" id="WP_145072244.1">
    <property type="nucleotide sequence ID" value="NZ_JACIIY010000005.1"/>
</dbReference>